<dbReference type="PANTHER" id="PTHR34477:SF1">
    <property type="entry name" value="UPF0213 PROTEIN YHBQ"/>
    <property type="match status" value="1"/>
</dbReference>
<dbReference type="AlphaFoldDB" id="I3YA80"/>
<sequence length="99" mass="11458">MSFWVYILRCADGSYYTGHTDQLERRIAQHVTGAIPGCYTFSRRPVDLVFSQDFPSRLEALASERRIKGWSRRKKEAMMRGDWAEVSRLARSSRSTAPQ</sequence>
<evidence type="ECO:0000313" key="4">
    <source>
        <dbReference type="Proteomes" id="UP000006062"/>
    </source>
</evidence>
<dbReference type="GO" id="GO:0004519">
    <property type="term" value="F:endonuclease activity"/>
    <property type="evidence" value="ECO:0007669"/>
    <property type="project" value="UniProtKB-KW"/>
</dbReference>
<dbReference type="RefSeq" id="WP_014778355.1">
    <property type="nucleotide sequence ID" value="NC_018012.1"/>
</dbReference>
<comment type="similarity">
    <text evidence="1">Belongs to the UPF0213 family.</text>
</comment>
<dbReference type="SUPFAM" id="SSF82771">
    <property type="entry name" value="GIY-YIG endonuclease"/>
    <property type="match status" value="1"/>
</dbReference>
<dbReference type="CDD" id="cd10456">
    <property type="entry name" value="GIY-YIG_UPF0213"/>
    <property type="match status" value="1"/>
</dbReference>
<protein>
    <submittedName>
        <fullName evidence="3">Putative endonuclease containing a URI domain</fullName>
    </submittedName>
</protein>
<accession>I3YA80</accession>
<keyword evidence="3" id="KW-0378">Hydrolase</keyword>
<dbReference type="PROSITE" id="PS50164">
    <property type="entry name" value="GIY_YIG"/>
    <property type="match status" value="1"/>
</dbReference>
<keyword evidence="3" id="KW-0255">Endonuclease</keyword>
<evidence type="ECO:0000256" key="1">
    <source>
        <dbReference type="ARBA" id="ARBA00007435"/>
    </source>
</evidence>
<gene>
    <name evidence="3" type="ordered locus">Thivi_1938</name>
</gene>
<proteinExistence type="inferred from homology"/>
<dbReference type="InterPro" id="IPR035901">
    <property type="entry name" value="GIY-YIG_endonuc_sf"/>
</dbReference>
<keyword evidence="4" id="KW-1185">Reference proteome</keyword>
<reference evidence="3 4" key="1">
    <citation type="submission" date="2012-06" db="EMBL/GenBank/DDBJ databases">
        <title>Complete sequence of Thiocystis violascens DSM 198.</title>
        <authorList>
            <consortium name="US DOE Joint Genome Institute"/>
            <person name="Lucas S."/>
            <person name="Han J."/>
            <person name="Lapidus A."/>
            <person name="Cheng J.-F."/>
            <person name="Goodwin L."/>
            <person name="Pitluck S."/>
            <person name="Peters L."/>
            <person name="Ovchinnikova G."/>
            <person name="Teshima H."/>
            <person name="Detter J.C."/>
            <person name="Han C."/>
            <person name="Tapia R."/>
            <person name="Land M."/>
            <person name="Hauser L."/>
            <person name="Kyrpides N."/>
            <person name="Ivanova N."/>
            <person name="Pagani I."/>
            <person name="Vogl K."/>
            <person name="Liu Z."/>
            <person name="Frigaard N.-U."/>
            <person name="Bryant D."/>
            <person name="Woyke T."/>
        </authorList>
    </citation>
    <scope>NUCLEOTIDE SEQUENCE [LARGE SCALE GENOMIC DNA]</scope>
    <source>
        <strain evidence="4">ATCC 17096 / DSM 198 / 6111</strain>
    </source>
</reference>
<dbReference type="EMBL" id="CP003154">
    <property type="protein sequence ID" value="AFL73898.1"/>
    <property type="molecule type" value="Genomic_DNA"/>
</dbReference>
<dbReference type="Proteomes" id="UP000006062">
    <property type="component" value="Chromosome"/>
</dbReference>
<feature type="domain" description="GIY-YIG" evidence="2">
    <location>
        <begin position="1"/>
        <end position="77"/>
    </location>
</feature>
<dbReference type="Gene3D" id="3.40.1440.10">
    <property type="entry name" value="GIY-YIG endonuclease"/>
    <property type="match status" value="1"/>
</dbReference>
<dbReference type="InterPro" id="IPR000305">
    <property type="entry name" value="GIY-YIG_endonuc"/>
</dbReference>
<dbReference type="STRING" id="765911.Thivi_1938"/>
<dbReference type="InterPro" id="IPR050190">
    <property type="entry name" value="UPF0213_domain"/>
</dbReference>
<dbReference type="Pfam" id="PF01541">
    <property type="entry name" value="GIY-YIG"/>
    <property type="match status" value="1"/>
</dbReference>
<evidence type="ECO:0000259" key="2">
    <source>
        <dbReference type="PROSITE" id="PS50164"/>
    </source>
</evidence>
<name>I3YA80_THIV6</name>
<dbReference type="KEGG" id="tvi:Thivi_1938"/>
<dbReference type="HOGENOM" id="CLU_135650_4_1_6"/>
<dbReference type="eggNOG" id="COG2827">
    <property type="taxonomic scope" value="Bacteria"/>
</dbReference>
<keyword evidence="3" id="KW-0540">Nuclease</keyword>
<dbReference type="PANTHER" id="PTHR34477">
    <property type="entry name" value="UPF0213 PROTEIN YHBQ"/>
    <property type="match status" value="1"/>
</dbReference>
<evidence type="ECO:0000313" key="3">
    <source>
        <dbReference type="EMBL" id="AFL73898.1"/>
    </source>
</evidence>
<dbReference type="OrthoDB" id="9797095at2"/>
<organism evidence="3 4">
    <name type="scientific">Thiocystis violascens (strain ATCC 17096 / DSM 198 / 6111)</name>
    <name type="common">Chromatium violascens</name>
    <dbReference type="NCBI Taxonomy" id="765911"/>
    <lineage>
        <taxon>Bacteria</taxon>
        <taxon>Pseudomonadati</taxon>
        <taxon>Pseudomonadota</taxon>
        <taxon>Gammaproteobacteria</taxon>
        <taxon>Chromatiales</taxon>
        <taxon>Chromatiaceae</taxon>
        <taxon>Thiocystis</taxon>
    </lineage>
</organism>